<proteinExistence type="predicted"/>
<feature type="signal peptide" evidence="3">
    <location>
        <begin position="1"/>
        <end position="27"/>
    </location>
</feature>
<dbReference type="AlphaFoldDB" id="A0A8J3Q764"/>
<dbReference type="SUPFAM" id="SSF50494">
    <property type="entry name" value="Trypsin-like serine proteases"/>
    <property type="match status" value="1"/>
</dbReference>
<gene>
    <name evidence="4" type="ORF">Rhe02_26040</name>
</gene>
<keyword evidence="2" id="KW-0472">Membrane</keyword>
<evidence type="ECO:0000256" key="3">
    <source>
        <dbReference type="SAM" id="SignalP"/>
    </source>
</evidence>
<evidence type="ECO:0000256" key="1">
    <source>
        <dbReference type="SAM" id="MobiDB-lite"/>
    </source>
</evidence>
<evidence type="ECO:0008006" key="6">
    <source>
        <dbReference type="Google" id="ProtNLM"/>
    </source>
</evidence>
<dbReference type="InterPro" id="IPR009003">
    <property type="entry name" value="Peptidase_S1_PA"/>
</dbReference>
<comment type="caution">
    <text evidence="4">The sequence shown here is derived from an EMBL/GenBank/DDBJ whole genome shotgun (WGS) entry which is preliminary data.</text>
</comment>
<dbReference type="EMBL" id="BONY01000013">
    <property type="protein sequence ID" value="GIH04537.1"/>
    <property type="molecule type" value="Genomic_DNA"/>
</dbReference>
<accession>A0A8J3Q764</accession>
<name>A0A8J3Q764_9ACTN</name>
<evidence type="ECO:0000313" key="4">
    <source>
        <dbReference type="EMBL" id="GIH04537.1"/>
    </source>
</evidence>
<protein>
    <recommendedName>
        <fullName evidence="6">Serine protease</fullName>
    </recommendedName>
</protein>
<reference evidence="4" key="1">
    <citation type="submission" date="2021-01" db="EMBL/GenBank/DDBJ databases">
        <title>Whole genome shotgun sequence of Rhizocola hellebori NBRC 109834.</title>
        <authorList>
            <person name="Komaki H."/>
            <person name="Tamura T."/>
        </authorList>
    </citation>
    <scope>NUCLEOTIDE SEQUENCE</scope>
    <source>
        <strain evidence="4">NBRC 109834</strain>
    </source>
</reference>
<organism evidence="4 5">
    <name type="scientific">Rhizocola hellebori</name>
    <dbReference type="NCBI Taxonomy" id="1392758"/>
    <lineage>
        <taxon>Bacteria</taxon>
        <taxon>Bacillati</taxon>
        <taxon>Actinomycetota</taxon>
        <taxon>Actinomycetes</taxon>
        <taxon>Micromonosporales</taxon>
        <taxon>Micromonosporaceae</taxon>
        <taxon>Rhizocola</taxon>
    </lineage>
</organism>
<dbReference type="Proteomes" id="UP000612899">
    <property type="component" value="Unassembled WGS sequence"/>
</dbReference>
<keyword evidence="2" id="KW-0812">Transmembrane</keyword>
<keyword evidence="5" id="KW-1185">Reference proteome</keyword>
<feature type="region of interest" description="Disordered" evidence="1">
    <location>
        <begin position="424"/>
        <end position="477"/>
    </location>
</feature>
<feature type="chain" id="PRO_5035252131" description="Serine protease" evidence="3">
    <location>
        <begin position="28"/>
        <end position="477"/>
    </location>
</feature>
<evidence type="ECO:0000256" key="2">
    <source>
        <dbReference type="SAM" id="Phobius"/>
    </source>
</evidence>
<evidence type="ECO:0000313" key="5">
    <source>
        <dbReference type="Proteomes" id="UP000612899"/>
    </source>
</evidence>
<dbReference type="Pfam" id="PF13365">
    <property type="entry name" value="Trypsin_2"/>
    <property type="match status" value="1"/>
</dbReference>
<dbReference type="RefSeq" id="WP_203908417.1">
    <property type="nucleotide sequence ID" value="NZ_BONY01000013.1"/>
</dbReference>
<feature type="transmembrane region" description="Helical" evidence="2">
    <location>
        <begin position="368"/>
        <end position="390"/>
    </location>
</feature>
<keyword evidence="2" id="KW-1133">Transmembrane helix</keyword>
<sequence length="477" mass="50072">MTTRRVWSSAAVLGVVAMLALPRTATAAPFYTMEERAVAIASPALVYLQISFTGYVRDKATNTSIVASPIVYTRRCSGVVINPDGHVLTSRICMVPSDATLRQNALNLAGNVLIDEKKLEKAGLDEFVRAGMATSVYGGLTPGSPPSSKIAGQFNVAKSSAAEGSAISGEFVTDAAGKTEAIVVKLAQGNLPSAEIAGDSHPSVGAAVMMLGFNTPDTNPGNATFTLSAKKVQLSDITQSADGQTYRTNGDVGAYSIGGMAIDLNGRVVGMVTRDQAGSGPTTNRAIVPAAQVLQAVSQAGTSNVLGDADTAYRNGLAAYFKGDYKVALDQLDRVTKQTPLNQSAVTYRQYTVEQQAIEGDPAAVPTWVIAAVSGFVGAAASFAALMLFVRYRRRQTRRQAPWPASSEPWEPRALVAAAPADTSGALPGYATNSQVIDGQPPVDPQAFSLHFDAPQPAGQQPEDQVDNPWSPPPRWQ</sequence>
<keyword evidence="3" id="KW-0732">Signal</keyword>